<dbReference type="InterPro" id="IPR004358">
    <property type="entry name" value="Sig_transdc_His_kin-like_C"/>
</dbReference>
<dbReference type="AlphaFoldDB" id="A0A5C0AQN2"/>
<dbReference type="RefSeq" id="WP_148811662.1">
    <property type="nucleotide sequence ID" value="NZ_CP043046.1"/>
</dbReference>
<dbReference type="EMBL" id="CP043046">
    <property type="protein sequence ID" value="QEI04402.1"/>
    <property type="molecule type" value="Genomic_DNA"/>
</dbReference>
<dbReference type="SUPFAM" id="SSF55874">
    <property type="entry name" value="ATPase domain of HSP90 chaperone/DNA topoisomerase II/histidine kinase"/>
    <property type="match status" value="2"/>
</dbReference>
<accession>A0A5C0AQN2</accession>
<evidence type="ECO:0000313" key="6">
    <source>
        <dbReference type="Proteomes" id="UP000325161"/>
    </source>
</evidence>
<dbReference type="PANTHER" id="PTHR43065">
    <property type="entry name" value="SENSOR HISTIDINE KINASE"/>
    <property type="match status" value="1"/>
</dbReference>
<organism evidence="5 6">
    <name type="scientific">Pigmentiphaga aceris</name>
    <dbReference type="NCBI Taxonomy" id="1940612"/>
    <lineage>
        <taxon>Bacteria</taxon>
        <taxon>Pseudomonadati</taxon>
        <taxon>Pseudomonadota</taxon>
        <taxon>Betaproteobacteria</taxon>
        <taxon>Burkholderiales</taxon>
        <taxon>Alcaligenaceae</taxon>
        <taxon>Pigmentiphaga</taxon>
    </lineage>
</organism>
<name>A0A5C0AQN2_9BURK</name>
<dbReference type="PROSITE" id="PS50109">
    <property type="entry name" value="HIS_KIN"/>
    <property type="match status" value="1"/>
</dbReference>
<evidence type="ECO:0000313" key="5">
    <source>
        <dbReference type="EMBL" id="QEI04402.1"/>
    </source>
</evidence>
<evidence type="ECO:0000259" key="4">
    <source>
        <dbReference type="PROSITE" id="PS50109"/>
    </source>
</evidence>
<dbReference type="SMART" id="SM00387">
    <property type="entry name" value="HATPase_c"/>
    <property type="match status" value="1"/>
</dbReference>
<dbReference type="Gene3D" id="3.30.565.10">
    <property type="entry name" value="Histidine kinase-like ATPase, C-terminal domain"/>
    <property type="match status" value="2"/>
</dbReference>
<dbReference type="Pfam" id="PF13589">
    <property type="entry name" value="HATPase_c_3"/>
    <property type="match status" value="1"/>
</dbReference>
<dbReference type="InterPro" id="IPR036890">
    <property type="entry name" value="HATPase_C_sf"/>
</dbReference>
<dbReference type="GO" id="GO:0004673">
    <property type="term" value="F:protein histidine kinase activity"/>
    <property type="evidence" value="ECO:0007669"/>
    <property type="project" value="UniProtKB-EC"/>
</dbReference>
<comment type="catalytic activity">
    <reaction evidence="1">
        <text>ATP + protein L-histidine = ADP + protein N-phospho-L-histidine.</text>
        <dbReference type="EC" id="2.7.13.3"/>
    </reaction>
</comment>
<dbReference type="Pfam" id="PF02518">
    <property type="entry name" value="HATPase_c"/>
    <property type="match status" value="1"/>
</dbReference>
<evidence type="ECO:0000256" key="1">
    <source>
        <dbReference type="ARBA" id="ARBA00000085"/>
    </source>
</evidence>
<proteinExistence type="predicted"/>
<evidence type="ECO:0000256" key="2">
    <source>
        <dbReference type="ARBA" id="ARBA00012438"/>
    </source>
</evidence>
<dbReference type="EC" id="2.7.13.3" evidence="2"/>
<feature type="domain" description="Histidine kinase" evidence="4">
    <location>
        <begin position="584"/>
        <end position="784"/>
    </location>
</feature>
<keyword evidence="3" id="KW-0175">Coiled coil</keyword>
<dbReference type="PRINTS" id="PR00344">
    <property type="entry name" value="BCTRLSENSOR"/>
</dbReference>
<protein>
    <recommendedName>
        <fullName evidence="2">histidine kinase</fullName>
        <ecNumber evidence="2">2.7.13.3</ecNumber>
    </recommendedName>
</protein>
<dbReference type="InterPro" id="IPR005467">
    <property type="entry name" value="His_kinase_dom"/>
</dbReference>
<gene>
    <name evidence="5" type="ORF">FXN63_00020</name>
</gene>
<keyword evidence="6" id="KW-1185">Reference proteome</keyword>
<sequence>MVPTTLHFDVSSGLKSVLGSELITNDEVAIFELVKNSFDAGASRVDIHFDEISIVVADNGIGMSQEDIEKKWLFVAYSSKRQRATDFRDEIADRRRYAGSKGIGRFSSDRLGEIVILQSRQKSAVNGPVHALRVDWSRFDKNHFDRFETIPVEYVEKVSGFGIPENLPLISHGTAITIEKLRRKWNRDDILGLKSALSKLINPFGAESDGFKIVVHAPAEENVDKLEAAQFNSKRQEVSPNSLVNGQVGNFIFSTLQEKTTFIEAHIAEDGRIESSLTDRGTLIYRVREPNPYPLLIKAGFSAKVFFLNQSAKLTFAKRMGVPSVQFGSIFLFRNGFRVVPVGEEGDDWFGLDRRKQQGFSRFLGTRDLIGRVDVSGTDENFQEASSRDSGLIATRAALQLRTCVREHCVKRLERYVVPVTFVDKEDKNTSDVSRLLTDPGRARVTAAVAKLVDHREVELLDYSRRLVGILDERSSQFEASLGSLRAIAEKTRDKLLFDNIEEAENRFAELRRAEELARVQADEERRAKEKAEQRAQAAEVQATRTSVQLEEEKKRNLFLTSIASLDTQTILNLHHQVTMYAVDINQQIENFLVRISGQDSVQRSDLLSALERISLLNKKVMGVSKFATKANFRLESEHIKADLGEYIEQYINGVAKDFLFGPLRVNVKTDGKGIERKFKPIDISVVVDNLIANAKKARANSITFEILHPTRDSVHISVTDNGRGFDSLIDDLERVFEKGFTTTDGSGLGLYHVRMVLGEMNGTIQATKGLDGKGTKFLIRISR</sequence>
<dbReference type="OrthoDB" id="9816482at2"/>
<dbReference type="Proteomes" id="UP000325161">
    <property type="component" value="Chromosome"/>
</dbReference>
<dbReference type="KEGG" id="pacr:FXN63_00020"/>
<evidence type="ECO:0000256" key="3">
    <source>
        <dbReference type="SAM" id="Coils"/>
    </source>
</evidence>
<reference evidence="5 6" key="1">
    <citation type="submission" date="2019-08" db="EMBL/GenBank/DDBJ databases">
        <title>Amphibian skin-associated Pigmentiphaga: genome sequence and occurrence across geography and hosts.</title>
        <authorList>
            <person name="Bletz M.C."/>
            <person name="Bunk B."/>
            <person name="Sproeer C."/>
            <person name="Biwer P."/>
            <person name="Reiter S."/>
            <person name="Rabemananjara F.C.E."/>
            <person name="Schulz S."/>
            <person name="Overmann J."/>
            <person name="Vences M."/>
        </authorList>
    </citation>
    <scope>NUCLEOTIDE SEQUENCE [LARGE SCALE GENOMIC DNA]</scope>
    <source>
        <strain evidence="5 6">Mada1488</strain>
    </source>
</reference>
<dbReference type="InterPro" id="IPR003594">
    <property type="entry name" value="HATPase_dom"/>
</dbReference>
<feature type="coiled-coil region" evidence="3">
    <location>
        <begin position="501"/>
        <end position="549"/>
    </location>
</feature>